<dbReference type="GO" id="GO:0006405">
    <property type="term" value="P:RNA export from nucleus"/>
    <property type="evidence" value="ECO:0007669"/>
    <property type="project" value="TreeGrafter"/>
</dbReference>
<dbReference type="GO" id="GO:0051028">
    <property type="term" value="P:mRNA transport"/>
    <property type="evidence" value="ECO:0007669"/>
    <property type="project" value="UniProtKB-KW"/>
</dbReference>
<keyword evidence="6" id="KW-0906">Nuclear pore complex</keyword>
<evidence type="ECO:0000256" key="7">
    <source>
        <dbReference type="ARBA" id="ARBA00023242"/>
    </source>
</evidence>
<name>A0A381L7P4_BLUGR</name>
<gene>
    <name evidence="10" type="ORF">BGT96224V2_LOCUS3061</name>
</gene>
<evidence type="ECO:0000256" key="4">
    <source>
        <dbReference type="ARBA" id="ARBA00022927"/>
    </source>
</evidence>
<dbReference type="Gene3D" id="1.25.10.70">
    <property type="match status" value="1"/>
</dbReference>
<evidence type="ECO:0000256" key="6">
    <source>
        <dbReference type="ARBA" id="ARBA00023132"/>
    </source>
</evidence>
<dbReference type="InterPro" id="IPR048883">
    <property type="entry name" value="Nup188_N-subdom_III"/>
</dbReference>
<keyword evidence="5" id="KW-0811">Translocation</keyword>
<dbReference type="PANTHER" id="PTHR31431">
    <property type="entry name" value="NUCLEOPORIN NUP188 HOMOLOG"/>
    <property type="match status" value="1"/>
</dbReference>
<organism evidence="10">
    <name type="scientific">Blumeria graminis f. sp. tritici 96224</name>
    <dbReference type="NCBI Taxonomy" id="1268274"/>
    <lineage>
        <taxon>Eukaryota</taxon>
        <taxon>Fungi</taxon>
        <taxon>Dikarya</taxon>
        <taxon>Ascomycota</taxon>
        <taxon>Pezizomycotina</taxon>
        <taxon>Leotiomycetes</taxon>
        <taxon>Erysiphales</taxon>
        <taxon>Erysiphaceae</taxon>
        <taxon>Blumeria</taxon>
    </lineage>
</organism>
<evidence type="ECO:0000256" key="3">
    <source>
        <dbReference type="ARBA" id="ARBA00022816"/>
    </source>
</evidence>
<protein>
    <submittedName>
        <fullName evidence="10">Bgt-2116</fullName>
    </submittedName>
</protein>
<sequence length="1859" mass="209621">MEKIRQCKYDSICAWNNLTSCVSSWRSVFFALCNSCENEENYGSVRSFLEDETVQDLLSKPFEAFQPPSALSKAAFETKTSAVNVTPSNDAQFDIKVIKQDSLWLSKAANIDEISALRVTLVESQSRCTAQLLGPFSDEEVANLQEAVGTNNFPNSTSLLLPTQGQQIALINEEFDRIDNRKLRILRTYLSERCYMWKCAEHIIHLFFLSIDVEESDKVKSNTRALWLENYFKSLVVFLKSTDVDTILLQYISTLRNNMQKFSSSCDLVCEEEVRETIEADSAQMQIIEAIHAMKLMWHFLVYTVELSSSQVTLEWYQFLQSLNFFENFCSGDLRLGILANSFQTLSVTISVELLGNLSFLDYNNESYSRPEIASDSPPRYLLAWSPKSISSLHSIILQAADLGLVIAGPAILAWSMLLKSIVARVENEKTTKITEDNYNQNLDHETIAYENLVDEIQATVEDDVIDYLARRAVNVCHVLETVSTISLRLSNTPDAFFTDSLGNQMRNSFLNLIRNCFGVGYIPEIIEAIISILSGGRRYWDLVSVKATRQLNDPVVGFNNDNLLIEAFLKISQSRYPYESLPFLKIVRALASIPLCYGLDDPNSVLRFLDTVPVFTYTLPTEFTDYETTQEEENNNSVKLTRAVHLFEPRNKNLSNVWNYNKTMAVARNSEDFIIPAGTIGRIISESGPRVACWFHEYSALKYFGKLLETFLASSGQVDGTNGMPVDRESVSEIVELFAIFTLSITQSKETNPDWIENANNILAISSSGLSQNHDIVTVIFEIFEEELQLQSSCVGSYSSLSILVSCVHFIHAILPLSSRRVWPMLAKSGLLGVNRDEGRLSNIVEGTEVISGNFEFLISCSMLYESLLDDLATNALRRKISNDSSANFVGVQNIRTCSPDQSVAKILYFFTRYLVDVMENSGSWKFQLDDDRRSLCRTILTAFEKVLMHVYGIEASARTTEKSRELQSKFNIVNPKENLPMMEVLTLSATHLVECFLSTSSGSLRFQPLLRSYFDGLESPISTPFPYQSQLWKRYVISSILFSKTLLRVSTFLKRPASQLEKLLFNSSCLITRLYSIDDEYSVPIVNLLESLVLAASSHGPEPPSLLGHLGPHTARNFLRVLSVLDKPHSRKNIVTSIWSFLGTVVSSRQQWFSNYLLTGKTPRDTLKGKVKKTNMITLEKSLLTTALQSLTKITEVPTYETLAMLEFVALAQNFWPWTVCNAVEYAEFIKSIMEFVGNFTPPQLRQGNTNDSISACHQIKMAAFIAEILAMHLYHSRQTGVSVPLKNILSNLAYYEKYGTSTPQYNASLHGLLKQNFEARYSGACAGDFKRSTLESRPFGIDYFYDIKLADKMLRLDQAWTGRNGDDGIRAEFERANVNLSLVDAHIVFPPLRTHIFFANRDQALFQSWKLLSLELSSRILMEPELQRLFRKVISDSLAANCKAQPPEEIFCRLSQTRADFALVLTQRLLCAELSSIESNGLLKVVWKTICELRGNFDRPVPDSDTLYYRSLLKLLFLTIHAHVEARPSQSYLPEKSVSFSQISSISQIVIEVVRYVVCYGLREIITSIHDSPTESSPEDLALITGILQSCLRIPGITNFHSQIMSIMVSNDTPNIVMRLFSWSDRLAINGDPIYGELSILFLLELSSVPMIAEQLAIEGLLTQISSASIITYFHTDGVDSLSVNIGSQRCYNIWARGILPLLLNLLDSVQQSIATEVAQFLNQFPKLLKKSEESLEAPLMNRLPDQDPKQRITLTACSEAHSLALIIFILNGFRDTLGGILDIPIINWDINAVLENVEFWLGSKALLRERLLPIGEREVEMLGKLEESNVAVCELEERVVCEMKGIRDILGASNT</sequence>
<keyword evidence="4" id="KW-0653">Protein transport</keyword>
<comment type="subcellular location">
    <subcellularLocation>
        <location evidence="1">Nucleus</location>
        <location evidence="1">Nuclear pore complex</location>
    </subcellularLocation>
</comment>
<keyword evidence="3" id="KW-0509">mRNA transport</keyword>
<proteinExistence type="predicted"/>
<dbReference type="Pfam" id="PF21093">
    <property type="entry name" value="Nup188_N-subdom_III"/>
    <property type="match status" value="1"/>
</dbReference>
<feature type="domain" description="Nuclear pore protein Nup188 C-terminal" evidence="8">
    <location>
        <begin position="1485"/>
        <end position="1854"/>
    </location>
</feature>
<evidence type="ECO:0000259" key="8">
    <source>
        <dbReference type="Pfam" id="PF18378"/>
    </source>
</evidence>
<accession>A0A381L7P4</accession>
<dbReference type="GO" id="GO:0006606">
    <property type="term" value="P:protein import into nucleus"/>
    <property type="evidence" value="ECO:0007669"/>
    <property type="project" value="TreeGrafter"/>
</dbReference>
<dbReference type="Pfam" id="PF18378">
    <property type="entry name" value="Nup188_C"/>
    <property type="match status" value="1"/>
</dbReference>
<dbReference type="EMBL" id="UIGY01000064">
    <property type="protein sequence ID" value="SUZ09938.1"/>
    <property type="molecule type" value="Genomic_DNA"/>
</dbReference>
<feature type="domain" description="Nucleoporin Nup188 N-terminal subdomain III" evidence="9">
    <location>
        <begin position="694"/>
        <end position="1163"/>
    </location>
</feature>
<evidence type="ECO:0000256" key="2">
    <source>
        <dbReference type="ARBA" id="ARBA00022448"/>
    </source>
</evidence>
<evidence type="ECO:0000313" key="10">
    <source>
        <dbReference type="EMBL" id="SUZ09938.1"/>
    </source>
</evidence>
<reference evidence="10" key="1">
    <citation type="submission" date="2018-07" db="EMBL/GenBank/DDBJ databases">
        <authorList>
            <person name="Quirk P.G."/>
            <person name="Krulwich T.A."/>
        </authorList>
    </citation>
    <scope>NUCLEOTIDE SEQUENCE</scope>
    <source>
        <strain evidence="10">96224</strain>
    </source>
</reference>
<dbReference type="InterPro" id="IPR041634">
    <property type="entry name" value="Nup188_C"/>
</dbReference>
<dbReference type="GO" id="GO:0044611">
    <property type="term" value="C:nuclear pore inner ring"/>
    <property type="evidence" value="ECO:0007669"/>
    <property type="project" value="TreeGrafter"/>
</dbReference>
<dbReference type="OrthoDB" id="102511at2759"/>
<dbReference type="GO" id="GO:0017056">
    <property type="term" value="F:structural constituent of nuclear pore"/>
    <property type="evidence" value="ECO:0007669"/>
    <property type="project" value="InterPro"/>
</dbReference>
<keyword evidence="7" id="KW-0539">Nucleus</keyword>
<evidence type="ECO:0000256" key="5">
    <source>
        <dbReference type="ARBA" id="ARBA00023010"/>
    </source>
</evidence>
<evidence type="ECO:0000256" key="1">
    <source>
        <dbReference type="ARBA" id="ARBA00004567"/>
    </source>
</evidence>
<dbReference type="Pfam" id="PF21094">
    <property type="entry name" value="Nup188_SH3-like"/>
    <property type="match status" value="1"/>
</dbReference>
<dbReference type="InterPro" id="IPR044840">
    <property type="entry name" value="Nup188"/>
</dbReference>
<keyword evidence="2" id="KW-0813">Transport</keyword>
<dbReference type="PANTHER" id="PTHR31431:SF1">
    <property type="entry name" value="NUCLEOPORIN NUP188"/>
    <property type="match status" value="1"/>
</dbReference>
<evidence type="ECO:0000259" key="9">
    <source>
        <dbReference type="Pfam" id="PF21093"/>
    </source>
</evidence>